<dbReference type="Proteomes" id="UP001174909">
    <property type="component" value="Unassembled WGS sequence"/>
</dbReference>
<feature type="domain" description="Fibronectin type-III" evidence="3">
    <location>
        <begin position="121"/>
        <end position="223"/>
    </location>
</feature>
<protein>
    <recommendedName>
        <fullName evidence="3">Fibronectin type-III domain-containing protein</fullName>
    </recommendedName>
</protein>
<name>A0AA35TES3_GEOBA</name>
<feature type="transmembrane region" description="Helical" evidence="1">
    <location>
        <begin position="484"/>
        <end position="509"/>
    </location>
</feature>
<dbReference type="SUPFAM" id="SSF49265">
    <property type="entry name" value="Fibronectin type III"/>
    <property type="match status" value="1"/>
</dbReference>
<feature type="signal peptide" evidence="2">
    <location>
        <begin position="1"/>
        <end position="16"/>
    </location>
</feature>
<dbReference type="InterPro" id="IPR036116">
    <property type="entry name" value="FN3_sf"/>
</dbReference>
<dbReference type="AlphaFoldDB" id="A0AA35TES3"/>
<dbReference type="PROSITE" id="PS50853">
    <property type="entry name" value="FN3"/>
    <property type="match status" value="1"/>
</dbReference>
<sequence length="552" mass="59203">MYSVFLILATFSTSLATIDLVVVGDNNALCTGASVTLQCTLTGNVLTWITPGGALNFVRGFQSESNAGSYYGQLMELNATHLRSTLSLTFTTEITINCSDTTANNSATLAVEGPPSAPDRPLTALERITRLNKTFSTVSVVWNIPDTNNAHISSYVVTVDPPIPLPASGVIAADDPVFQSRQLTLTLLHVQQYYITVTARSCGDSVEGAASSALAIKVQVPPSVARCTALPIYDYYSNNLKRIEIEWDPIPDLGEDITASITASVQEYIISAIPIVIAAPAINVTLGAIDHSVCSSTKCRHNFQRIGDMSALHYNVNVIAKNLLSDGYSDGRICNNMTISARNDLLSVDVRKNFSEVVQILCRPLTRFEGTASCEVVYRMMVPGADSYTETSDRAGGAEDIISVLLTPTTGPGTNLSVAAGTRGGKQDVVVEGTFGTGDILSSRENLMRHLCPENNMTDATQDSTTEVPTAVDASTESCPTIPWILAPGIFIVTLPTGFIAGIIVMIVWRSKRKQTGTGGEQNTTPLYEYITSKDITMARNESYTGLSPRNI</sequence>
<comment type="caution">
    <text evidence="4">The sequence shown here is derived from an EMBL/GenBank/DDBJ whole genome shotgun (WGS) entry which is preliminary data.</text>
</comment>
<dbReference type="InterPro" id="IPR003961">
    <property type="entry name" value="FN3_dom"/>
</dbReference>
<keyword evidence="2" id="KW-0732">Signal</keyword>
<gene>
    <name evidence="4" type="ORF">GBAR_LOCUS25665</name>
</gene>
<evidence type="ECO:0000256" key="2">
    <source>
        <dbReference type="SAM" id="SignalP"/>
    </source>
</evidence>
<keyword evidence="5" id="KW-1185">Reference proteome</keyword>
<reference evidence="4" key="1">
    <citation type="submission" date="2023-03" db="EMBL/GenBank/DDBJ databases">
        <authorList>
            <person name="Steffen K."/>
            <person name="Cardenas P."/>
        </authorList>
    </citation>
    <scope>NUCLEOTIDE SEQUENCE</scope>
</reference>
<dbReference type="EMBL" id="CASHTH010003560">
    <property type="protein sequence ID" value="CAI8046399.1"/>
    <property type="molecule type" value="Genomic_DNA"/>
</dbReference>
<evidence type="ECO:0000256" key="1">
    <source>
        <dbReference type="SAM" id="Phobius"/>
    </source>
</evidence>
<keyword evidence="1" id="KW-1133">Transmembrane helix</keyword>
<organism evidence="4 5">
    <name type="scientific">Geodia barretti</name>
    <name type="common">Barrett's horny sponge</name>
    <dbReference type="NCBI Taxonomy" id="519541"/>
    <lineage>
        <taxon>Eukaryota</taxon>
        <taxon>Metazoa</taxon>
        <taxon>Porifera</taxon>
        <taxon>Demospongiae</taxon>
        <taxon>Heteroscleromorpha</taxon>
        <taxon>Tetractinellida</taxon>
        <taxon>Astrophorina</taxon>
        <taxon>Geodiidae</taxon>
        <taxon>Geodia</taxon>
    </lineage>
</organism>
<evidence type="ECO:0000313" key="5">
    <source>
        <dbReference type="Proteomes" id="UP001174909"/>
    </source>
</evidence>
<keyword evidence="1" id="KW-0812">Transmembrane</keyword>
<feature type="chain" id="PRO_5041464435" description="Fibronectin type-III domain-containing protein" evidence="2">
    <location>
        <begin position="17"/>
        <end position="552"/>
    </location>
</feature>
<dbReference type="Gene3D" id="2.60.40.10">
    <property type="entry name" value="Immunoglobulins"/>
    <property type="match status" value="1"/>
</dbReference>
<accession>A0AA35TES3</accession>
<proteinExistence type="predicted"/>
<evidence type="ECO:0000313" key="4">
    <source>
        <dbReference type="EMBL" id="CAI8046399.1"/>
    </source>
</evidence>
<dbReference type="InterPro" id="IPR013783">
    <property type="entry name" value="Ig-like_fold"/>
</dbReference>
<keyword evidence="1" id="KW-0472">Membrane</keyword>
<evidence type="ECO:0000259" key="3">
    <source>
        <dbReference type="PROSITE" id="PS50853"/>
    </source>
</evidence>